<evidence type="ECO:0000313" key="3">
    <source>
        <dbReference type="Proteomes" id="UP001140510"/>
    </source>
</evidence>
<evidence type="ECO:0008006" key="4">
    <source>
        <dbReference type="Google" id="ProtNLM"/>
    </source>
</evidence>
<gene>
    <name evidence="2" type="ORF">N0V91_002570</name>
</gene>
<comment type="caution">
    <text evidence="2">The sequence shown here is derived from an EMBL/GenBank/DDBJ whole genome shotgun (WGS) entry which is preliminary data.</text>
</comment>
<keyword evidence="3" id="KW-1185">Reference proteome</keyword>
<protein>
    <recommendedName>
        <fullName evidence="4">Myb-like domain-containing protein</fullName>
    </recommendedName>
</protein>
<sequence length="430" mass="47738">MAHIQEYDNAFGQLYTSPRQPRSQSQSQLFNDINSSAVACPEISMAQRLLVVSGNNVIWSGLLNEQHIDEPMLSNHELLYSNDASQNTLNKVTNFGNSTSWLSNSMMNTAPSPSADILLSPASPFSDVKHTYSPGSEYSPATPSHNRTGYGAKVSPGFVSPKPQSVIEQYTGSAAIQQGLGVSMTSAGSFTMSNTFDNATMYGSEHSCEQSQSSSPGMISWFPPGYVGEKAAIAQHSRDDQADTPLFDRHSNPYLAPLDRGSRQRQAQWSNKNAVPSLSHFQTRFMALPTDHEKAQRSEDDKILLKMKSDGYTYKDIRKKLGRQVAESTLRGRYRSLTKPRSARLRAPKWQEVDVDLMKRYVQEEFDKLDYSQPSLDAKQKPNKIPWAKIAEKIKANGGSYKFGASTVKSKWRETSKPVSTRSSGGRSRV</sequence>
<evidence type="ECO:0000256" key="1">
    <source>
        <dbReference type="SAM" id="MobiDB-lite"/>
    </source>
</evidence>
<dbReference type="AlphaFoldDB" id="A0A9W8ZIK8"/>
<proteinExistence type="predicted"/>
<dbReference type="Proteomes" id="UP001140510">
    <property type="component" value="Unassembled WGS sequence"/>
</dbReference>
<name>A0A9W8ZIK8_9PLEO</name>
<dbReference type="OrthoDB" id="3439209at2759"/>
<dbReference type="EMBL" id="JAPEVA010000011">
    <property type="protein sequence ID" value="KAJ4409649.1"/>
    <property type="molecule type" value="Genomic_DNA"/>
</dbReference>
<reference evidence="2" key="1">
    <citation type="submission" date="2022-10" db="EMBL/GenBank/DDBJ databases">
        <title>Tapping the CABI collections for fungal endophytes: first genome assemblies for Collariella, Neodidymelliopsis, Ascochyta clinopodiicola, Didymella pomorum, Didymosphaeria variabile, Neocosmospora piperis and Neocucurbitaria cava.</title>
        <authorList>
            <person name="Hill R."/>
        </authorList>
    </citation>
    <scope>NUCLEOTIDE SEQUENCE</scope>
    <source>
        <strain evidence="2">IMI 355091</strain>
    </source>
</reference>
<feature type="region of interest" description="Disordered" evidence="1">
    <location>
        <begin position="407"/>
        <end position="430"/>
    </location>
</feature>
<accession>A0A9W8ZIK8</accession>
<organism evidence="2 3">
    <name type="scientific">Didymella pomorum</name>
    <dbReference type="NCBI Taxonomy" id="749634"/>
    <lineage>
        <taxon>Eukaryota</taxon>
        <taxon>Fungi</taxon>
        <taxon>Dikarya</taxon>
        <taxon>Ascomycota</taxon>
        <taxon>Pezizomycotina</taxon>
        <taxon>Dothideomycetes</taxon>
        <taxon>Pleosporomycetidae</taxon>
        <taxon>Pleosporales</taxon>
        <taxon>Pleosporineae</taxon>
        <taxon>Didymellaceae</taxon>
        <taxon>Didymella</taxon>
    </lineage>
</organism>
<evidence type="ECO:0000313" key="2">
    <source>
        <dbReference type="EMBL" id="KAJ4409649.1"/>
    </source>
</evidence>